<keyword evidence="3" id="KW-0813">Transport</keyword>
<gene>
    <name evidence="6" type="ORF">BCL74_0819</name>
</gene>
<dbReference type="RefSeq" id="WP_121217770.1">
    <property type="nucleotide sequence ID" value="NZ_RBIG01000001.1"/>
</dbReference>
<evidence type="ECO:0000313" key="7">
    <source>
        <dbReference type="Proteomes" id="UP000277424"/>
    </source>
</evidence>
<organism evidence="6 7">
    <name type="scientific">Oceanibaculum indicum</name>
    <dbReference type="NCBI Taxonomy" id="526216"/>
    <lineage>
        <taxon>Bacteria</taxon>
        <taxon>Pseudomonadati</taxon>
        <taxon>Pseudomonadota</taxon>
        <taxon>Alphaproteobacteria</taxon>
        <taxon>Rhodospirillales</taxon>
        <taxon>Oceanibaculaceae</taxon>
        <taxon>Oceanibaculum</taxon>
    </lineage>
</organism>
<dbReference type="InterPro" id="IPR028082">
    <property type="entry name" value="Peripla_BP_I"/>
</dbReference>
<accession>A0A420WPT7</accession>
<feature type="chain" id="PRO_5019472050" evidence="4">
    <location>
        <begin position="30"/>
        <end position="411"/>
    </location>
</feature>
<dbReference type="OrthoDB" id="7318060at2"/>
<keyword evidence="2 4" id="KW-0732">Signal</keyword>
<dbReference type="PANTHER" id="PTHR30483">
    <property type="entry name" value="LEUCINE-SPECIFIC-BINDING PROTEIN"/>
    <property type="match status" value="1"/>
</dbReference>
<keyword evidence="3" id="KW-0029">Amino-acid transport</keyword>
<dbReference type="CDD" id="cd06338">
    <property type="entry name" value="PBP1_ABC_ligand_binding-like"/>
    <property type="match status" value="1"/>
</dbReference>
<dbReference type="SUPFAM" id="SSF53822">
    <property type="entry name" value="Periplasmic binding protein-like I"/>
    <property type="match status" value="1"/>
</dbReference>
<feature type="signal peptide" evidence="4">
    <location>
        <begin position="1"/>
        <end position="29"/>
    </location>
</feature>
<reference evidence="6 7" key="1">
    <citation type="submission" date="2018-10" db="EMBL/GenBank/DDBJ databases">
        <title>Comparative analysis of microorganisms from saline springs in Andes Mountain Range, Colombia.</title>
        <authorList>
            <person name="Rubin E."/>
        </authorList>
    </citation>
    <scope>NUCLEOTIDE SEQUENCE [LARGE SCALE GENOMIC DNA]</scope>
    <source>
        <strain evidence="6 7">USBA 36</strain>
    </source>
</reference>
<dbReference type="GO" id="GO:0006865">
    <property type="term" value="P:amino acid transport"/>
    <property type="evidence" value="ECO:0007669"/>
    <property type="project" value="UniProtKB-KW"/>
</dbReference>
<comment type="similarity">
    <text evidence="1">Belongs to the leucine-binding protein family.</text>
</comment>
<sequence>MKFPKLFTLAAAVAAFAVPALTLPSPVSAQETLKIGMTVSSAGRFALASQSGERGVQIWMDDVNRRGGLEMGGKKYKVELVKLDDRSDKQMVPRVYETLIQEQKVDLLFGPFGSTLTSAATAVTERNNKFLVIWSAASDSIYDQGAKYLISASQIASSMMAIPSVELAAKLGGNKKIAIVYLDEPFPAGMAAGAEKLAKEKGLQVTQYEKFAAGTKDFSILIQKARASGADFFYPVAYEGDQMAMVRQMKEMNVNFPFTFMLYAAQPQFQDIGKHAEYIYSHTLYHPAINWKVTDGLNREEVGKRYKALFPDVAYDADFQTALAYAAGVVTEKILATAGTTDAAKMKEAALALSGKIVTMAGPYKIEESGKQVGMQNVIMQNMPGKGLAAVYPESVKTADPIFPVPGWDKR</sequence>
<evidence type="ECO:0000256" key="4">
    <source>
        <dbReference type="SAM" id="SignalP"/>
    </source>
</evidence>
<dbReference type="Pfam" id="PF13458">
    <property type="entry name" value="Peripla_BP_6"/>
    <property type="match status" value="1"/>
</dbReference>
<comment type="caution">
    <text evidence="6">The sequence shown here is derived from an EMBL/GenBank/DDBJ whole genome shotgun (WGS) entry which is preliminary data.</text>
</comment>
<dbReference type="Proteomes" id="UP000277424">
    <property type="component" value="Unassembled WGS sequence"/>
</dbReference>
<protein>
    <submittedName>
        <fullName evidence="6">Branched-chain amino acid transport system substrate-binding protein</fullName>
    </submittedName>
</protein>
<evidence type="ECO:0000259" key="5">
    <source>
        <dbReference type="Pfam" id="PF13458"/>
    </source>
</evidence>
<dbReference type="Gene3D" id="3.40.50.2300">
    <property type="match status" value="2"/>
</dbReference>
<dbReference type="InterPro" id="IPR051010">
    <property type="entry name" value="BCAA_transport"/>
</dbReference>
<name>A0A420WPT7_9PROT</name>
<dbReference type="EMBL" id="RBIG01000001">
    <property type="protein sequence ID" value="RKQ73048.1"/>
    <property type="molecule type" value="Genomic_DNA"/>
</dbReference>
<evidence type="ECO:0000256" key="1">
    <source>
        <dbReference type="ARBA" id="ARBA00010062"/>
    </source>
</evidence>
<dbReference type="PANTHER" id="PTHR30483:SF37">
    <property type="entry name" value="ABC TRANSPORTER SUBSTRATE-BINDING PROTEIN"/>
    <property type="match status" value="1"/>
</dbReference>
<dbReference type="AlphaFoldDB" id="A0A420WPT7"/>
<evidence type="ECO:0000313" key="6">
    <source>
        <dbReference type="EMBL" id="RKQ73048.1"/>
    </source>
</evidence>
<proteinExistence type="inferred from homology"/>
<evidence type="ECO:0000256" key="3">
    <source>
        <dbReference type="ARBA" id="ARBA00022970"/>
    </source>
</evidence>
<dbReference type="InterPro" id="IPR028081">
    <property type="entry name" value="Leu-bd"/>
</dbReference>
<evidence type="ECO:0000256" key="2">
    <source>
        <dbReference type="ARBA" id="ARBA00022729"/>
    </source>
</evidence>
<feature type="domain" description="Leucine-binding protein" evidence="5">
    <location>
        <begin position="32"/>
        <end position="378"/>
    </location>
</feature>